<dbReference type="RefSeq" id="WP_147783562.1">
    <property type="nucleotide sequence ID" value="NZ_VRMG01000007.1"/>
</dbReference>
<feature type="domain" description="YdbS-like PH" evidence="2">
    <location>
        <begin position="416"/>
        <end position="486"/>
    </location>
</feature>
<dbReference type="InterPro" id="IPR014529">
    <property type="entry name" value="UCP026631"/>
</dbReference>
<keyword evidence="4" id="KW-1185">Reference proteome</keyword>
<feature type="transmembrane region" description="Helical" evidence="1">
    <location>
        <begin position="265"/>
        <end position="283"/>
    </location>
</feature>
<keyword evidence="1" id="KW-1133">Transmembrane helix</keyword>
<evidence type="ECO:0000256" key="1">
    <source>
        <dbReference type="SAM" id="Phobius"/>
    </source>
</evidence>
<feature type="domain" description="YdbS-like PH" evidence="2">
    <location>
        <begin position="103"/>
        <end position="181"/>
    </location>
</feature>
<feature type="transmembrane region" description="Helical" evidence="1">
    <location>
        <begin position="239"/>
        <end position="259"/>
    </location>
</feature>
<organism evidence="3 4">
    <name type="scientific">Lacisediminihabitans profunda</name>
    <dbReference type="NCBI Taxonomy" id="2594790"/>
    <lineage>
        <taxon>Bacteria</taxon>
        <taxon>Bacillati</taxon>
        <taxon>Actinomycetota</taxon>
        <taxon>Actinomycetes</taxon>
        <taxon>Micrococcales</taxon>
        <taxon>Microbacteriaceae</taxon>
        <taxon>Lacisediminihabitans</taxon>
    </lineage>
</organism>
<evidence type="ECO:0000313" key="3">
    <source>
        <dbReference type="EMBL" id="TXN30378.1"/>
    </source>
</evidence>
<dbReference type="InterPro" id="IPR005182">
    <property type="entry name" value="YdbS-like_PH"/>
</dbReference>
<dbReference type="Proteomes" id="UP000321379">
    <property type="component" value="Unassembled WGS sequence"/>
</dbReference>
<gene>
    <name evidence="3" type="ORF">FVP33_10245</name>
</gene>
<dbReference type="PANTHER" id="PTHR34473:SF2">
    <property type="entry name" value="UPF0699 TRANSMEMBRANE PROTEIN YDBT"/>
    <property type="match status" value="1"/>
</dbReference>
<keyword evidence="1" id="KW-0472">Membrane</keyword>
<dbReference type="EMBL" id="VRMG01000007">
    <property type="protein sequence ID" value="TXN30378.1"/>
    <property type="molecule type" value="Genomic_DNA"/>
</dbReference>
<name>A0A5C8UPK5_9MICO</name>
<protein>
    <submittedName>
        <fullName evidence="3">PH domain-containing protein</fullName>
    </submittedName>
</protein>
<comment type="caution">
    <text evidence="3">The sequence shown here is derived from an EMBL/GenBank/DDBJ whole genome shotgun (WGS) entry which is preliminary data.</text>
</comment>
<feature type="transmembrane region" description="Helical" evidence="1">
    <location>
        <begin position="74"/>
        <end position="101"/>
    </location>
</feature>
<sequence>MSDTDHAGAVREDVPEIVARLTDGQWHRLHPASPLLRGGIALIAILGVVVSNLRERLVGLFLPRFDEEGDPVDYILSHGIIVQALLVIVGVLLVLIAVFYVSWRMHSFRITNEVVEVRSGILFRTNRKARLDRIQGINIVRPFFARLFGAAKMEISQAGHDANVHLAYLGSAAADDLRREILRLASGTRNAALPVTGVATPDNLIDRRLGEFLAPELDPDAAPPESVVNLHLGRLIGSILLSEATLLALAIVVGGGIWITSTGQYYALLFALPSLIGFGGYYVRRFTRSLRYSIAGTPDGVRIGFGLLSTSNETLPPGRIHSVEVSQSVLWRAAGWWQIRVNRASHSSSRGAANQANTTILPVGNLDDARRVLELMLPDLVGEEAVAVIEKGLVSRGNDAFTTSPRRAAWLLPLSWRRNGFLVVSGSLVLRKGAIWRRIIIVPQPRLQSVALSQGPVLRALGLADVHLHTVSGPIRATLEAIDKDAAVGFFGEVAQLAVLAGQNDTSHRWRSGEAEA</sequence>
<dbReference type="PIRSF" id="PIRSF026631">
    <property type="entry name" value="UCP026631"/>
    <property type="match status" value="1"/>
</dbReference>
<dbReference type="AlphaFoldDB" id="A0A5C8UPK5"/>
<evidence type="ECO:0000259" key="2">
    <source>
        <dbReference type="Pfam" id="PF03703"/>
    </source>
</evidence>
<keyword evidence="1" id="KW-0812">Transmembrane</keyword>
<proteinExistence type="predicted"/>
<dbReference type="Pfam" id="PF03703">
    <property type="entry name" value="bPH_2"/>
    <property type="match status" value="2"/>
</dbReference>
<evidence type="ECO:0000313" key="4">
    <source>
        <dbReference type="Proteomes" id="UP000321379"/>
    </source>
</evidence>
<dbReference type="PANTHER" id="PTHR34473">
    <property type="entry name" value="UPF0699 TRANSMEMBRANE PROTEIN YDBS"/>
    <property type="match status" value="1"/>
</dbReference>
<reference evidence="3 4" key="1">
    <citation type="submission" date="2019-08" db="EMBL/GenBank/DDBJ databases">
        <title>Bacterial whole genome sequence for Glaciihabitans sp. CHu50b-6-2.</title>
        <authorList>
            <person name="Jin L."/>
        </authorList>
    </citation>
    <scope>NUCLEOTIDE SEQUENCE [LARGE SCALE GENOMIC DNA]</scope>
    <source>
        <strain evidence="3 4">CHu50b-6-2</strain>
    </source>
</reference>
<accession>A0A5C8UPK5</accession>